<accession>A0A1H6ALM6</accession>
<organism evidence="3 4">
    <name type="scientific">Halpernia humi</name>
    <dbReference type="NCBI Taxonomy" id="493375"/>
    <lineage>
        <taxon>Bacteria</taxon>
        <taxon>Pseudomonadati</taxon>
        <taxon>Bacteroidota</taxon>
        <taxon>Flavobacteriia</taxon>
        <taxon>Flavobacteriales</taxon>
        <taxon>Weeksellaceae</taxon>
        <taxon>Chryseobacterium group</taxon>
        <taxon>Halpernia</taxon>
    </lineage>
</organism>
<gene>
    <name evidence="3" type="ORF">SAMN05421847_2485</name>
</gene>
<dbReference type="SUPFAM" id="SSF50952">
    <property type="entry name" value="Soluble quinoprotein glucose dehydrogenase"/>
    <property type="match status" value="1"/>
</dbReference>
<dbReference type="Proteomes" id="UP000236738">
    <property type="component" value="Unassembled WGS sequence"/>
</dbReference>
<protein>
    <recommendedName>
        <fullName evidence="2">PorZ N-terminal beta-propeller domain-containing protein</fullName>
    </recommendedName>
</protein>
<dbReference type="NCBIfam" id="TIGR04183">
    <property type="entry name" value="Por_Secre_tail"/>
    <property type="match status" value="1"/>
</dbReference>
<dbReference type="InterPro" id="IPR026444">
    <property type="entry name" value="Secre_tail"/>
</dbReference>
<name>A0A1H6ALM6_9FLAO</name>
<dbReference type="InterPro" id="IPR048954">
    <property type="entry name" value="PorZ_N"/>
</dbReference>
<dbReference type="Gene3D" id="2.60.40.4070">
    <property type="match status" value="1"/>
</dbReference>
<evidence type="ECO:0000259" key="2">
    <source>
        <dbReference type="Pfam" id="PF21544"/>
    </source>
</evidence>
<reference evidence="4" key="1">
    <citation type="submission" date="2016-10" db="EMBL/GenBank/DDBJ databases">
        <authorList>
            <person name="Varghese N."/>
            <person name="Submissions S."/>
        </authorList>
    </citation>
    <scope>NUCLEOTIDE SEQUENCE [LARGE SCALE GENOMIC DNA]</scope>
    <source>
        <strain evidence="4">DSM 21580</strain>
    </source>
</reference>
<dbReference type="EMBL" id="FNUS01000006">
    <property type="protein sequence ID" value="SEG49120.1"/>
    <property type="molecule type" value="Genomic_DNA"/>
</dbReference>
<sequence>MKKKLILFCLIFGLSLIKSQIISSGKWSDLFSYNNVLVMREDTDKIIAATENGIFYYTPSSGEVKKLSKANGLHDVKISAFDYNPVTKIGLVGYVSGALDVITPDGIFLIVDIPIATGYTGTKKINHISISGNDAVVSVGYGVSIFKLDKREFADTSFFSNGGVYTAANESVIKDNVVYTATSTGLRSHEMNVTFPIFSSWATPISGNFTQISADNDIYVGNATQVFKGSGNTFSSFLTGIGALKDITSTGGKVIIADGQKVSRYSDTGVLEKSIAINENVNTAIQFQNQIYTGTKLSGIFDESLQPYKPDGPYSNISYKISLLNDEIYVSTGSRDNYNNAIYNGVGYYHFDGTKWKYPQMFIGNGNLYNILDVAPNPSKPGEVFFTNYTFTTNKGIYKMQDGVFVKKYDDYSLGPFYKRSIGITFDENNQMFVTKSIDNTAGGSAIYVYNAAADNFSLLNTVGTGGMQKPFAKDGVLYAPEPYGDTGGMVIYDYKNTASNASDDVFKILTKSNNLPINGTVSAVLDNNDDLWIGSRGGLRILQNPKDAITADSPQTEDIVIEQNGIPEELFRDNTVLQIEVDSGNQKWVSVDGGGVFYLSDDGQQTFEHFTKANSPLPTDSVTDIKVDKKTGKVYFVTLDGIVVYQGDAVNVTSNFGDVLVYPNPVVYANYKGNVKIRGLAEKTNIRITDAAGNLVHSAVARGGSYEWDLNNQRGRRVASGIYFVLMTNEDGTDTATAKIAVVN</sequence>
<keyword evidence="4" id="KW-1185">Reference proteome</keyword>
<dbReference type="OrthoDB" id="9807410at2"/>
<dbReference type="AlphaFoldDB" id="A0A1H6ALM6"/>
<dbReference type="RefSeq" id="WP_103914347.1">
    <property type="nucleotide sequence ID" value="NZ_FNUS01000006.1"/>
</dbReference>
<dbReference type="InterPro" id="IPR015943">
    <property type="entry name" value="WD40/YVTN_repeat-like_dom_sf"/>
</dbReference>
<dbReference type="InterPro" id="IPR011041">
    <property type="entry name" value="Quinoprot_gluc/sorb_DH_b-prop"/>
</dbReference>
<feature type="domain" description="PorZ N-terminal beta-propeller" evidence="2">
    <location>
        <begin position="48"/>
        <end position="196"/>
    </location>
</feature>
<proteinExistence type="predicted"/>
<evidence type="ECO:0000313" key="4">
    <source>
        <dbReference type="Proteomes" id="UP000236738"/>
    </source>
</evidence>
<evidence type="ECO:0000256" key="1">
    <source>
        <dbReference type="ARBA" id="ARBA00022729"/>
    </source>
</evidence>
<dbReference type="Gene3D" id="2.130.10.10">
    <property type="entry name" value="YVTN repeat-like/Quinoprotein amine dehydrogenase"/>
    <property type="match status" value="1"/>
</dbReference>
<keyword evidence="1" id="KW-0732">Signal</keyword>
<dbReference type="Pfam" id="PF21544">
    <property type="entry name" value="PorZ_N_b_propeller"/>
    <property type="match status" value="1"/>
</dbReference>
<evidence type="ECO:0000313" key="3">
    <source>
        <dbReference type="EMBL" id="SEG49120.1"/>
    </source>
</evidence>